<dbReference type="AlphaFoldDB" id="A0A414RJS5"/>
<organism evidence="2 3">
    <name type="scientific">Phocaeicola plebeius</name>
    <dbReference type="NCBI Taxonomy" id="310297"/>
    <lineage>
        <taxon>Bacteria</taxon>
        <taxon>Pseudomonadati</taxon>
        <taxon>Bacteroidota</taxon>
        <taxon>Bacteroidia</taxon>
        <taxon>Bacteroidales</taxon>
        <taxon>Bacteroidaceae</taxon>
        <taxon>Phocaeicola</taxon>
    </lineage>
</organism>
<keyword evidence="1" id="KW-1133">Transmembrane helix</keyword>
<name>A0A414RJS5_9BACT</name>
<comment type="caution">
    <text evidence="2">The sequence shown here is derived from an EMBL/GenBank/DDBJ whole genome shotgun (WGS) entry which is preliminary data.</text>
</comment>
<reference evidence="2 3" key="1">
    <citation type="submission" date="2018-08" db="EMBL/GenBank/DDBJ databases">
        <title>A genome reference for cultivated species of the human gut microbiota.</title>
        <authorList>
            <person name="Zou Y."/>
            <person name="Xue W."/>
            <person name="Luo G."/>
        </authorList>
    </citation>
    <scope>NUCLEOTIDE SEQUENCE [LARGE SCALE GENOMIC DNA]</scope>
    <source>
        <strain evidence="2 3">AM23-23</strain>
    </source>
</reference>
<accession>A0A414RJS5</accession>
<evidence type="ECO:0000313" key="3">
    <source>
        <dbReference type="Proteomes" id="UP000283485"/>
    </source>
</evidence>
<feature type="transmembrane region" description="Helical" evidence="1">
    <location>
        <begin position="37"/>
        <end position="58"/>
    </location>
</feature>
<feature type="transmembrane region" description="Helical" evidence="1">
    <location>
        <begin position="118"/>
        <end position="143"/>
    </location>
</feature>
<dbReference type="Proteomes" id="UP000283485">
    <property type="component" value="Unassembled WGS sequence"/>
</dbReference>
<evidence type="ECO:0000256" key="1">
    <source>
        <dbReference type="SAM" id="Phobius"/>
    </source>
</evidence>
<proteinExistence type="predicted"/>
<dbReference type="EMBL" id="QRHQ01000001">
    <property type="protein sequence ID" value="RHF93455.1"/>
    <property type="molecule type" value="Genomic_DNA"/>
</dbReference>
<gene>
    <name evidence="2" type="ORF">DW653_00880</name>
</gene>
<feature type="transmembrane region" description="Helical" evidence="1">
    <location>
        <begin position="70"/>
        <end position="90"/>
    </location>
</feature>
<protein>
    <submittedName>
        <fullName evidence="2">Uncharacterized protein</fullName>
    </submittedName>
</protein>
<keyword evidence="1" id="KW-0472">Membrane</keyword>
<keyword evidence="1" id="KW-0812">Transmembrane</keyword>
<dbReference type="RefSeq" id="WP_118210968.1">
    <property type="nucleotide sequence ID" value="NZ_QRHQ01000001.1"/>
</dbReference>
<sequence length="152" mass="17663">MGEFFGSIYCWFEDFFGISLADYLWGQSSPLQMENMFIGIGLSMATISIVVAVIFYYIINHPRLNNWWGWGIFLVINSIINFFVGWQWVLKDYYAGNMIIINPSTNIEEPLPIQETDILCFGVSDMIISIVFFFIFSMIIKWWSKSCPTAPF</sequence>
<evidence type="ECO:0000313" key="2">
    <source>
        <dbReference type="EMBL" id="RHF93455.1"/>
    </source>
</evidence>